<sequence length="127" mass="14537">MVEISLSKDPMAIVGGALRSNLTILGPLVLSASEHLLYFLSVAWRKWVNPKWPMYVPDFTKVFEHFCIHAGGRAVIEELAKNPRLKKEHAEPSRMTLHRFENTSSNSLWYKLAYIEAKGRIEKGDRV</sequence>
<organism evidence="4 5">
    <name type="scientific">Canna indica</name>
    <name type="common">Indian-shot</name>
    <dbReference type="NCBI Taxonomy" id="4628"/>
    <lineage>
        <taxon>Eukaryota</taxon>
        <taxon>Viridiplantae</taxon>
        <taxon>Streptophyta</taxon>
        <taxon>Embryophyta</taxon>
        <taxon>Tracheophyta</taxon>
        <taxon>Spermatophyta</taxon>
        <taxon>Magnoliopsida</taxon>
        <taxon>Liliopsida</taxon>
        <taxon>Zingiberales</taxon>
        <taxon>Cannaceae</taxon>
        <taxon>Canna</taxon>
    </lineage>
</organism>
<dbReference type="InterPro" id="IPR012328">
    <property type="entry name" value="Chalcone/stilbene_synt_C"/>
</dbReference>
<dbReference type="GO" id="GO:0016747">
    <property type="term" value="F:acyltransferase activity, transferring groups other than amino-acyl groups"/>
    <property type="evidence" value="ECO:0007669"/>
    <property type="project" value="InterPro"/>
</dbReference>
<feature type="domain" description="Chalcone/stilbene synthase C-terminal" evidence="2">
    <location>
        <begin position="58"/>
        <end position="118"/>
    </location>
</feature>
<dbReference type="Gene3D" id="3.40.47.10">
    <property type="match status" value="1"/>
</dbReference>
<accession>A0AAQ3QSQ7</accession>
<keyword evidence="1" id="KW-0808">Transferase</keyword>
<proteinExistence type="predicted"/>
<dbReference type="InterPro" id="IPR016039">
    <property type="entry name" value="Thiolase-like"/>
</dbReference>
<dbReference type="SUPFAM" id="SSF53901">
    <property type="entry name" value="Thiolase-like"/>
    <property type="match status" value="1"/>
</dbReference>
<keyword evidence="1" id="KW-0012">Acyltransferase</keyword>
<reference evidence="4 5" key="1">
    <citation type="submission" date="2023-10" db="EMBL/GenBank/DDBJ databases">
        <title>Chromosome-scale genome assembly provides insights into flower coloration mechanisms of Canna indica.</title>
        <authorList>
            <person name="Li C."/>
        </authorList>
    </citation>
    <scope>NUCLEOTIDE SEQUENCE [LARGE SCALE GENOMIC DNA]</scope>
    <source>
        <tissue evidence="4">Flower</tissue>
    </source>
</reference>
<dbReference type="EMBL" id="CP136898">
    <property type="protein sequence ID" value="WOL19918.1"/>
    <property type="molecule type" value="Genomic_DNA"/>
</dbReference>
<dbReference type="InterPro" id="IPR012392">
    <property type="entry name" value="3-ktacl-CoA_syn"/>
</dbReference>
<dbReference type="InterPro" id="IPR013601">
    <property type="entry name" value="FAE1_typ3_polyketide_synth"/>
</dbReference>
<name>A0AAQ3QSQ7_9LILI</name>
<dbReference type="Pfam" id="PF08392">
    <property type="entry name" value="FAE1_CUT1_RppA"/>
    <property type="match status" value="1"/>
</dbReference>
<evidence type="ECO:0000313" key="5">
    <source>
        <dbReference type="Proteomes" id="UP001327560"/>
    </source>
</evidence>
<gene>
    <name evidence="4" type="ORF">Cni_G28720</name>
</gene>
<dbReference type="Proteomes" id="UP001327560">
    <property type="component" value="Chromosome 9"/>
</dbReference>
<evidence type="ECO:0000313" key="4">
    <source>
        <dbReference type="EMBL" id="WOL19918.1"/>
    </source>
</evidence>
<dbReference type="PANTHER" id="PTHR31561">
    <property type="entry name" value="3-KETOACYL-COA SYNTHASE"/>
    <property type="match status" value="1"/>
</dbReference>
<dbReference type="Pfam" id="PF02797">
    <property type="entry name" value="Chal_sti_synt_C"/>
    <property type="match status" value="1"/>
</dbReference>
<evidence type="ECO:0000256" key="1">
    <source>
        <dbReference type="ARBA" id="ARBA00023315"/>
    </source>
</evidence>
<dbReference type="GO" id="GO:0016020">
    <property type="term" value="C:membrane"/>
    <property type="evidence" value="ECO:0007669"/>
    <property type="project" value="InterPro"/>
</dbReference>
<evidence type="ECO:0000259" key="2">
    <source>
        <dbReference type="Pfam" id="PF02797"/>
    </source>
</evidence>
<feature type="domain" description="FAE" evidence="3">
    <location>
        <begin position="4"/>
        <end position="46"/>
    </location>
</feature>
<keyword evidence="5" id="KW-1185">Reference proteome</keyword>
<evidence type="ECO:0000259" key="3">
    <source>
        <dbReference type="Pfam" id="PF08392"/>
    </source>
</evidence>
<dbReference type="AlphaFoldDB" id="A0AAQ3QSQ7"/>
<protein>
    <submittedName>
        <fullName evidence="4">3-ketoacyl-CoA synthase 6-like</fullName>
    </submittedName>
</protein>
<dbReference type="GO" id="GO:0006633">
    <property type="term" value="P:fatty acid biosynthetic process"/>
    <property type="evidence" value="ECO:0007669"/>
    <property type="project" value="InterPro"/>
</dbReference>